<evidence type="ECO:0000313" key="8">
    <source>
        <dbReference type="EMBL" id="VDK63332.1"/>
    </source>
</evidence>
<comment type="similarity">
    <text evidence="1">Belongs to the SEC3 family.</text>
</comment>
<keyword evidence="6" id="KW-1133">Transmembrane helix</keyword>
<keyword evidence="9" id="KW-1185">Reference proteome</keyword>
<keyword evidence="2" id="KW-0813">Transport</keyword>
<keyword evidence="3" id="KW-0268">Exocytosis</keyword>
<reference evidence="8 9" key="2">
    <citation type="submission" date="2018-08" db="EMBL/GenBank/DDBJ databases">
        <authorList>
            <person name="Laetsch R D."/>
            <person name="Stevens L."/>
            <person name="Kumar S."/>
            <person name="Blaxter L. M."/>
        </authorList>
    </citation>
    <scope>NUCLEOTIDE SEQUENCE [LARGE SCALE GENOMIC DNA]</scope>
</reference>
<dbReference type="InterPro" id="IPR048628">
    <property type="entry name" value="Sec3_C"/>
</dbReference>
<gene>
    <name evidence="8" type="ORF">NOO_LOCUS1033</name>
</gene>
<evidence type="ECO:0000256" key="3">
    <source>
        <dbReference type="ARBA" id="ARBA00022483"/>
    </source>
</evidence>
<dbReference type="WBParaSite" id="nOo.2.0.1.t01033-RA">
    <property type="protein sequence ID" value="nOo.2.0.1.t01033-RA"/>
    <property type="gene ID" value="nOo.2.0.1.g01033"/>
</dbReference>
<dbReference type="Pfam" id="PF20654">
    <property type="entry name" value="Sec3_C-term"/>
    <property type="match status" value="1"/>
</dbReference>
<dbReference type="SUPFAM" id="SSF81324">
    <property type="entry name" value="Voltage-gated potassium channels"/>
    <property type="match status" value="1"/>
</dbReference>
<dbReference type="GO" id="GO:0006887">
    <property type="term" value="P:exocytosis"/>
    <property type="evidence" value="ECO:0007669"/>
    <property type="project" value="UniProtKB-KW"/>
</dbReference>
<name>A0A182DZC2_ONCOC</name>
<keyword evidence="6" id="KW-0472">Membrane</keyword>
<keyword evidence="6" id="KW-0812">Transmembrane</keyword>
<organism evidence="10">
    <name type="scientific">Onchocerca ochengi</name>
    <name type="common">Filarial nematode worm</name>
    <dbReference type="NCBI Taxonomy" id="42157"/>
    <lineage>
        <taxon>Eukaryota</taxon>
        <taxon>Metazoa</taxon>
        <taxon>Ecdysozoa</taxon>
        <taxon>Nematoda</taxon>
        <taxon>Chromadorea</taxon>
        <taxon>Rhabditida</taxon>
        <taxon>Spirurina</taxon>
        <taxon>Spiruromorpha</taxon>
        <taxon>Filarioidea</taxon>
        <taxon>Onchocercidae</taxon>
        <taxon>Onchocerca</taxon>
    </lineage>
</organism>
<dbReference type="STRING" id="42157.A0A182DZC2"/>
<evidence type="ECO:0000256" key="4">
    <source>
        <dbReference type="ARBA" id="ARBA00023054"/>
    </source>
</evidence>
<feature type="domain" description="Exocyst complex component Sec3 PIP2-binding N-terminal" evidence="7">
    <location>
        <begin position="46"/>
        <end position="137"/>
    </location>
</feature>
<dbReference type="GO" id="GO:0005886">
    <property type="term" value="C:plasma membrane"/>
    <property type="evidence" value="ECO:0007669"/>
    <property type="project" value="TreeGrafter"/>
</dbReference>
<dbReference type="SMART" id="SM01313">
    <property type="entry name" value="Sec3-PIP2_bind"/>
    <property type="match status" value="1"/>
</dbReference>
<dbReference type="InterPro" id="IPR013099">
    <property type="entry name" value="K_chnl_dom"/>
</dbReference>
<dbReference type="GO" id="GO:0006893">
    <property type="term" value="P:Golgi to plasma membrane transport"/>
    <property type="evidence" value="ECO:0007669"/>
    <property type="project" value="TreeGrafter"/>
</dbReference>
<proteinExistence type="inferred from homology"/>
<dbReference type="OrthoDB" id="27109at2759"/>
<feature type="coiled-coil region" evidence="5">
    <location>
        <begin position="229"/>
        <end position="256"/>
    </location>
</feature>
<keyword evidence="4 5" id="KW-0175">Coiled coil</keyword>
<protein>
    <submittedName>
        <fullName evidence="10">Sec3-PIP2_bind domain-containing protein</fullName>
    </submittedName>
</protein>
<dbReference type="EMBL" id="UYRW01000119">
    <property type="protein sequence ID" value="VDK63332.1"/>
    <property type="molecule type" value="Genomic_DNA"/>
</dbReference>
<dbReference type="Pfam" id="PF15277">
    <property type="entry name" value="Sec3-PIP2_bind"/>
    <property type="match status" value="1"/>
</dbReference>
<dbReference type="AlphaFoldDB" id="A0A182DZC2"/>
<sequence>MGIRRESDIRECEMRAVVSDLQRAVFQVADERLVAVANIVRIDNKKRRKPTFLCLTVTTDQPIAVRLYFVRNEKEDYYKKKRQFTLRDVKTVDGISPRKLTPEFELVVEDRLFRLCASTTEEKDAFIKQLYKFANKYLPVQKPDFVNVPIPVETPHTAVITEQVDDDTDEGLIDYQPISVKEEADFRRLLARANLTIGEADKFATVLASQLQLLDGANIQSIMDSEAAVNDLIALVEDALKEADFLDKELDNFDELLYHVRDSVELIEEKDSLGCVERKNTRILKDFLLELVTTVDIVSEDHIRALQNANLSDPVSISRCCAAARALQAYSAAKVNSSMHLMVAYKERTEQLNQLTDQFIEKLMAHMSALFSNLNDLIEVSDWHEIAIRKQSERFHALRPFSDLMGWLKLVKPGAYQTLIQRYVQNTKLIYKKEFERFFEIVNGELNKIVNFERKGTLRGSETLKYTAERFLAAESKVDSKEVIRLIEVVLGEIGPVVESEQKFCTRFFHMAGDLLAALETQSTSSGDSGIVGKNVEKQITDQVRAILSPLFEPLHDHFDKFIKSCCRLQPPFVFVMFVFLSKKALSLQDASSYFSVMVFGRLVVLVKRQMDTYLDNKSYQLAEVKISKRVRIGILESVYQFAELARTAEAAFAGTERRADLDRWYAQLITSLKDGIEYAAASPFSKSPAAVVRFENYHHLYSILSELKIDCLDLQRKEAKKAYQDNIEIYVKELMGRPLEKIHHFFESVENAIRQGVKPEEIAFHQQFSRLELKKVISLYPEKEVKKGLEQLYKKIEKHLIDDSSLLQVVWRNMQDEFLKQLKHYNEVMGQCYPNSRIDFEFLRITADCSADEAVGVYNQELMGCGVEPRVELALRRTLFFGLILLVYLVFGAFIFSALPKRQQTLKCEKSAARLDAQRSEMLNVLWAETMAQSEHEWFLMANQKLDIYERLVLNSCRRVAASPSKSFNKAFMHAFTLVTTIGFLDEENFSPIGKIAAMSYAIIGIPLTLLYLSQCSKMFAGLFPGIHLLFAGFVALFATAIIFDITDESNDDKPFIDALFHVFLILSTVGSCTIELPVGLILVAIPAVGLISVCYVLIDRQIEHALQGFELLFSKYFGILRRWLCCKDEFEENKITEEEEETESDT</sequence>
<evidence type="ECO:0000259" key="7">
    <source>
        <dbReference type="SMART" id="SM01313"/>
    </source>
</evidence>
<evidence type="ECO:0000313" key="9">
    <source>
        <dbReference type="Proteomes" id="UP000271087"/>
    </source>
</evidence>
<dbReference type="SUPFAM" id="SSF50729">
    <property type="entry name" value="PH domain-like"/>
    <property type="match status" value="1"/>
</dbReference>
<dbReference type="Gene3D" id="1.10.287.70">
    <property type="match status" value="1"/>
</dbReference>
<evidence type="ECO:0000313" key="10">
    <source>
        <dbReference type="WBParaSite" id="nOo.2.0.1.t01033-RA"/>
    </source>
</evidence>
<dbReference type="InterPro" id="IPR028258">
    <property type="entry name" value="Sec3-PIP2_bind"/>
</dbReference>
<dbReference type="PANTHER" id="PTHR16092">
    <property type="entry name" value="SEC3/SYNTAXIN-RELATED"/>
    <property type="match status" value="1"/>
</dbReference>
<dbReference type="CDD" id="cd14683">
    <property type="entry name" value="PH-EXOC1"/>
    <property type="match status" value="1"/>
</dbReference>
<feature type="transmembrane region" description="Helical" evidence="6">
    <location>
        <begin position="997"/>
        <end position="1014"/>
    </location>
</feature>
<dbReference type="Pfam" id="PF07885">
    <property type="entry name" value="Ion_trans_2"/>
    <property type="match status" value="1"/>
</dbReference>
<dbReference type="InterPro" id="IPR019160">
    <property type="entry name" value="Sec3_CC"/>
</dbReference>
<dbReference type="Proteomes" id="UP000271087">
    <property type="component" value="Unassembled WGS sequence"/>
</dbReference>
<evidence type="ECO:0000256" key="2">
    <source>
        <dbReference type="ARBA" id="ARBA00022448"/>
    </source>
</evidence>
<dbReference type="Gene3D" id="2.30.29.90">
    <property type="match status" value="1"/>
</dbReference>
<feature type="transmembrane region" description="Helical" evidence="6">
    <location>
        <begin position="1020"/>
        <end position="1045"/>
    </location>
</feature>
<evidence type="ECO:0000256" key="5">
    <source>
        <dbReference type="SAM" id="Coils"/>
    </source>
</evidence>
<dbReference type="GO" id="GO:0000145">
    <property type="term" value="C:exocyst"/>
    <property type="evidence" value="ECO:0007669"/>
    <property type="project" value="InterPro"/>
</dbReference>
<evidence type="ECO:0000256" key="6">
    <source>
        <dbReference type="SAM" id="Phobius"/>
    </source>
</evidence>
<feature type="transmembrane region" description="Helical" evidence="6">
    <location>
        <begin position="880"/>
        <end position="900"/>
    </location>
</feature>
<dbReference type="GO" id="GO:0005546">
    <property type="term" value="F:phosphatidylinositol-4,5-bisphosphate binding"/>
    <property type="evidence" value="ECO:0007669"/>
    <property type="project" value="TreeGrafter"/>
</dbReference>
<dbReference type="PANTHER" id="PTHR16092:SF14">
    <property type="entry name" value="EXOCYST COMPLEX COMPONENT 1 ISOFORM X1"/>
    <property type="match status" value="1"/>
</dbReference>
<feature type="transmembrane region" description="Helical" evidence="6">
    <location>
        <begin position="1082"/>
        <end position="1100"/>
    </location>
</feature>
<accession>A0A182DZC2</accession>
<dbReference type="Pfam" id="PF09763">
    <property type="entry name" value="Sec3_CC"/>
    <property type="match status" value="1"/>
</dbReference>
<reference evidence="10" key="1">
    <citation type="submission" date="2016-06" db="UniProtKB">
        <authorList>
            <consortium name="WormBaseParasite"/>
        </authorList>
    </citation>
    <scope>IDENTIFICATION</scope>
</reference>
<evidence type="ECO:0000256" key="1">
    <source>
        <dbReference type="ARBA" id="ARBA00006518"/>
    </source>
</evidence>